<dbReference type="AlphaFoldDB" id="A0A0F9YXU3"/>
<protein>
    <recommendedName>
        <fullName evidence="3">JAB domain-containing protein</fullName>
    </recommendedName>
</protein>
<sequence length="245" mass="28548">MENNNFDQSREQKIIKTPEKWGFKDEFKEYLLLLASKGPIALEASKKYPESIELSQNFHETLNKMRVDTKDGFERWAFMGIKEDKRSILLPTIPIKGAKDHVPSKTMVKMINWAKTKFGIINIFGDIHSHPSGRLHLIDHKIPFRNKHKLIEGFSFGDLYGLIAQRDRYLMMVVSGDFNILACKAKESQELKVGSIFTQNEFEILWKKKMGFSDYLEINLAIAEKHKLVIYQGRKNKRLTKIFPK</sequence>
<dbReference type="Proteomes" id="UP000034803">
    <property type="component" value="Unassembled WGS sequence"/>
</dbReference>
<gene>
    <name evidence="1" type="ORF">UR21_C0012G0012</name>
</gene>
<reference evidence="1 2" key="1">
    <citation type="journal article" date="2015" name="Nature">
        <title>rRNA introns, odd ribosomes, and small enigmatic genomes across a large radiation of phyla.</title>
        <authorList>
            <person name="Brown C.T."/>
            <person name="Hug L.A."/>
            <person name="Thomas B.C."/>
            <person name="Sharon I."/>
            <person name="Castelle C.J."/>
            <person name="Singh A."/>
            <person name="Wilkins M.J."/>
            <person name="Williams K.H."/>
            <person name="Banfield J.F."/>
        </authorList>
    </citation>
    <scope>NUCLEOTIDE SEQUENCE [LARGE SCALE GENOMIC DNA]</scope>
</reference>
<organism evidence="1 2">
    <name type="scientific">Candidatus Woesebacteria bacterium GW2011_GWC2_31_9</name>
    <dbReference type="NCBI Taxonomy" id="1618586"/>
    <lineage>
        <taxon>Bacteria</taxon>
        <taxon>Candidatus Woeseibacteriota</taxon>
    </lineage>
</organism>
<accession>A0A0F9YXU3</accession>
<evidence type="ECO:0000313" key="1">
    <source>
        <dbReference type="EMBL" id="KKP31271.1"/>
    </source>
</evidence>
<comment type="caution">
    <text evidence="1">The sequence shown here is derived from an EMBL/GenBank/DDBJ whole genome shotgun (WGS) entry which is preliminary data.</text>
</comment>
<evidence type="ECO:0000313" key="2">
    <source>
        <dbReference type="Proteomes" id="UP000034803"/>
    </source>
</evidence>
<name>A0A0F9YXU3_9BACT</name>
<evidence type="ECO:0008006" key="3">
    <source>
        <dbReference type="Google" id="ProtNLM"/>
    </source>
</evidence>
<dbReference type="EMBL" id="LBOI01000012">
    <property type="protein sequence ID" value="KKP31271.1"/>
    <property type="molecule type" value="Genomic_DNA"/>
</dbReference>
<proteinExistence type="predicted"/>